<evidence type="ECO:0000313" key="1">
    <source>
        <dbReference type="EMBL" id="PZN76378.1"/>
    </source>
</evidence>
<dbReference type="EMBL" id="QJPH01000360">
    <property type="protein sequence ID" value="PZN76378.1"/>
    <property type="molecule type" value="Genomic_DNA"/>
</dbReference>
<comment type="caution">
    <text evidence="1">The sequence shown here is derived from an EMBL/GenBank/DDBJ whole genome shotgun (WGS) entry which is preliminary data.</text>
</comment>
<accession>A0A2W4R8K3</accession>
<protein>
    <submittedName>
        <fullName evidence="1">Uncharacterized protein</fullName>
    </submittedName>
</protein>
<gene>
    <name evidence="1" type="ORF">DM484_16890</name>
</gene>
<sequence>MLVQNAPESKAVPAAKPRSVITGERMEKIKGGPNWEEIFGIEFESRSNSNRRCQHWRVRAEARSPPVARSCRTTVRAARRGAGS</sequence>
<name>A0A2W4R8K3_9GAMM</name>
<dbReference type="Proteomes" id="UP000249396">
    <property type="component" value="Unassembled WGS sequence"/>
</dbReference>
<dbReference type="AlphaFoldDB" id="A0A2W4R8K3"/>
<organism evidence="1 2">
    <name type="scientific">Candidatus Methylumidiphilus alinenensis</name>
    <dbReference type="NCBI Taxonomy" id="2202197"/>
    <lineage>
        <taxon>Bacteria</taxon>
        <taxon>Pseudomonadati</taxon>
        <taxon>Pseudomonadota</taxon>
        <taxon>Gammaproteobacteria</taxon>
        <taxon>Methylococcales</taxon>
        <taxon>Candidatus Methylumidiphilus</taxon>
    </lineage>
</organism>
<evidence type="ECO:0000313" key="2">
    <source>
        <dbReference type="Proteomes" id="UP000249396"/>
    </source>
</evidence>
<proteinExistence type="predicted"/>
<reference evidence="1 2" key="1">
    <citation type="journal article" date="2018" name="Aquat. Microb. Ecol.">
        <title>Gammaproteobacterial methanotrophs dominate.</title>
        <authorList>
            <person name="Rissanen A.J."/>
            <person name="Saarenheimo J."/>
            <person name="Tiirola M."/>
            <person name="Peura S."/>
            <person name="Aalto S.L."/>
            <person name="Karvinen A."/>
            <person name="Nykanen H."/>
        </authorList>
    </citation>
    <scope>NUCLEOTIDE SEQUENCE [LARGE SCALE GENOMIC DNA]</scope>
    <source>
        <strain evidence="1">AMbin10</strain>
    </source>
</reference>